<keyword evidence="3" id="KW-0813">Transport</keyword>
<accession>A0AAD5KER8</accession>
<keyword evidence="5" id="KW-0653">Protein transport</keyword>
<evidence type="ECO:0000256" key="4">
    <source>
        <dbReference type="ARBA" id="ARBA00022490"/>
    </source>
</evidence>
<dbReference type="EMBL" id="WJBH02000150">
    <property type="protein sequence ID" value="KAI9550422.1"/>
    <property type="molecule type" value="Genomic_DNA"/>
</dbReference>
<dbReference type="PANTHER" id="PTHR14983:SF1">
    <property type="entry name" value="CILIOGENESIS AND PLANAR POLARITY EFFECTOR 2"/>
    <property type="match status" value="1"/>
</dbReference>
<dbReference type="GO" id="GO:0015031">
    <property type="term" value="P:protein transport"/>
    <property type="evidence" value="ECO:0007669"/>
    <property type="project" value="UniProtKB-KW"/>
</dbReference>
<dbReference type="SUPFAM" id="SSF52540">
    <property type="entry name" value="P-loop containing nucleoside triphosphate hydrolases"/>
    <property type="match status" value="1"/>
</dbReference>
<evidence type="ECO:0000256" key="3">
    <source>
        <dbReference type="ARBA" id="ARBA00022448"/>
    </source>
</evidence>
<organism evidence="10 11">
    <name type="scientific">Daphnia sinensis</name>
    <dbReference type="NCBI Taxonomy" id="1820382"/>
    <lineage>
        <taxon>Eukaryota</taxon>
        <taxon>Metazoa</taxon>
        <taxon>Ecdysozoa</taxon>
        <taxon>Arthropoda</taxon>
        <taxon>Crustacea</taxon>
        <taxon>Branchiopoda</taxon>
        <taxon>Diplostraca</taxon>
        <taxon>Cladocera</taxon>
        <taxon>Anomopoda</taxon>
        <taxon>Daphniidae</taxon>
        <taxon>Daphnia</taxon>
        <taxon>Daphnia similis group</taxon>
    </lineage>
</organism>
<dbReference type="InterPro" id="IPR027417">
    <property type="entry name" value="P-loop_NTPase"/>
</dbReference>
<evidence type="ECO:0000256" key="2">
    <source>
        <dbReference type="ARBA" id="ARBA00006270"/>
    </source>
</evidence>
<evidence type="ECO:0000256" key="6">
    <source>
        <dbReference type="ARBA" id="ARBA00023134"/>
    </source>
</evidence>
<keyword evidence="6" id="KW-0342">GTP-binding</keyword>
<evidence type="ECO:0000256" key="1">
    <source>
        <dbReference type="ARBA" id="ARBA00004120"/>
    </source>
</evidence>
<evidence type="ECO:0000256" key="5">
    <source>
        <dbReference type="ARBA" id="ARBA00022927"/>
    </source>
</evidence>
<reference evidence="10" key="1">
    <citation type="submission" date="2022-05" db="EMBL/GenBank/DDBJ databases">
        <title>A multi-omics perspective on studying reproductive biology in Daphnia sinensis.</title>
        <authorList>
            <person name="Jia J."/>
        </authorList>
    </citation>
    <scope>NUCLEOTIDE SEQUENCE</scope>
    <source>
        <strain evidence="10">WSL</strain>
    </source>
</reference>
<comment type="caution">
    <text evidence="10">The sequence shown here is derived from an EMBL/GenBank/DDBJ whole genome shotgun (WGS) entry which is preliminary data.</text>
</comment>
<keyword evidence="7" id="KW-0206">Cytoskeleton</keyword>
<dbReference type="EMBL" id="WJBH02000157">
    <property type="protein sequence ID" value="KAI9550346.1"/>
    <property type="molecule type" value="Genomic_DNA"/>
</dbReference>
<keyword evidence="4" id="KW-0963">Cytoplasm</keyword>
<sequence>MENNTALKYLNPDWYKTPEGELIVQQLYCPNNNKVLKHFGILEHPSIAPGTREVVLKIGVLGKAGSGKTKTISVLSGKPTVFPGYIETIGIHVKNVYWPAQIQAKTCLFKLQFWESGESCSKRYNYISTACLEKSDAVAIVVNRADRTSLDYADSKLDSLIHSVVMLFVMDTDHDVQIHDQELSQYAKRKRLPFFYLPPHTLDLKYLAPFYNSLCDFVFSNQHKVIPDSL</sequence>
<gene>
    <name evidence="9" type="ORF">GHT06_001573</name>
    <name evidence="10" type="ORF">GHT06_001701</name>
</gene>
<evidence type="ECO:0000256" key="8">
    <source>
        <dbReference type="ARBA" id="ARBA00023273"/>
    </source>
</evidence>
<keyword evidence="8" id="KW-0966">Cell projection</keyword>
<evidence type="ECO:0008006" key="12">
    <source>
        <dbReference type="Google" id="ProtNLM"/>
    </source>
</evidence>
<evidence type="ECO:0000313" key="11">
    <source>
        <dbReference type="Proteomes" id="UP000820818"/>
    </source>
</evidence>
<dbReference type="AlphaFoldDB" id="A0AAD5KER8"/>
<dbReference type="InterPro" id="IPR039677">
    <property type="entry name" value="RSG1"/>
</dbReference>
<protein>
    <recommendedName>
        <fullName evidence="12">REM2- and Rab-like small GTPase 1</fullName>
    </recommendedName>
</protein>
<name>A0AAD5KER8_9CRUS</name>
<dbReference type="GO" id="GO:0005525">
    <property type="term" value="F:GTP binding"/>
    <property type="evidence" value="ECO:0007669"/>
    <property type="project" value="UniProtKB-KW"/>
</dbReference>
<dbReference type="Proteomes" id="UP000820818">
    <property type="component" value="Unassembled WGS sequence"/>
</dbReference>
<comment type="similarity">
    <text evidence="2">Belongs to the small GTPase superfamily. Rab family.</text>
</comment>
<evidence type="ECO:0000313" key="10">
    <source>
        <dbReference type="EMBL" id="KAI9550422.1"/>
    </source>
</evidence>
<evidence type="ECO:0000256" key="7">
    <source>
        <dbReference type="ARBA" id="ARBA00023212"/>
    </source>
</evidence>
<proteinExistence type="inferred from homology"/>
<dbReference type="Gene3D" id="3.40.50.300">
    <property type="entry name" value="P-loop containing nucleotide triphosphate hydrolases"/>
    <property type="match status" value="1"/>
</dbReference>
<dbReference type="PANTHER" id="PTHR14983">
    <property type="entry name" value="CILIOGENESIS AND PLANAR POLARITY EFFECTOR 2"/>
    <property type="match status" value="1"/>
</dbReference>
<evidence type="ECO:0000313" key="9">
    <source>
        <dbReference type="EMBL" id="KAI9550346.1"/>
    </source>
</evidence>
<keyword evidence="6" id="KW-0547">Nucleotide-binding</keyword>
<comment type="subcellular location">
    <subcellularLocation>
        <location evidence="1">Cytoplasm</location>
        <location evidence="1">Cytoskeleton</location>
        <location evidence="1">Cilium basal body</location>
    </subcellularLocation>
</comment>
<keyword evidence="11" id="KW-1185">Reference proteome</keyword>
<dbReference type="GO" id="GO:0003924">
    <property type="term" value="F:GTPase activity"/>
    <property type="evidence" value="ECO:0007669"/>
    <property type="project" value="InterPro"/>
</dbReference>